<feature type="region of interest" description="Disordered" evidence="1">
    <location>
        <begin position="1"/>
        <end position="20"/>
    </location>
</feature>
<comment type="caution">
    <text evidence="2">The sequence shown here is derived from an EMBL/GenBank/DDBJ whole genome shotgun (WGS) entry which is preliminary data.</text>
</comment>
<dbReference type="EMBL" id="CAJOBH010129641">
    <property type="protein sequence ID" value="CAF4750864.1"/>
    <property type="molecule type" value="Genomic_DNA"/>
</dbReference>
<accession>A0A8S3AY95</accession>
<evidence type="ECO:0000256" key="1">
    <source>
        <dbReference type="SAM" id="MobiDB-lite"/>
    </source>
</evidence>
<name>A0A8S3AY95_9BILA</name>
<proteinExistence type="predicted"/>
<dbReference type="Proteomes" id="UP000681720">
    <property type="component" value="Unassembled WGS sequence"/>
</dbReference>
<protein>
    <submittedName>
        <fullName evidence="2">Uncharacterized protein</fullName>
    </submittedName>
</protein>
<dbReference type="EMBL" id="CAJOBJ010192106">
    <property type="protein sequence ID" value="CAF4957447.1"/>
    <property type="molecule type" value="Genomic_DNA"/>
</dbReference>
<feature type="non-terminal residue" evidence="2">
    <location>
        <position position="47"/>
    </location>
</feature>
<sequence length="47" mass="5754">MLKSEYSHKQTINQTDAKQHLHDIRYQRQNQLKSIVNECHQLRILHK</sequence>
<evidence type="ECO:0000313" key="2">
    <source>
        <dbReference type="EMBL" id="CAF4750864.1"/>
    </source>
</evidence>
<gene>
    <name evidence="2" type="ORF">BYL167_LOCUS46095</name>
    <name evidence="3" type="ORF">GIL414_LOCUS53094</name>
    <name evidence="4" type="ORF">GIL414_LOCUS54654</name>
</gene>
<evidence type="ECO:0000313" key="3">
    <source>
        <dbReference type="EMBL" id="CAF4926641.1"/>
    </source>
</evidence>
<evidence type="ECO:0000313" key="4">
    <source>
        <dbReference type="EMBL" id="CAF4957447.1"/>
    </source>
</evidence>
<organism evidence="2 5">
    <name type="scientific">Rotaria magnacalcarata</name>
    <dbReference type="NCBI Taxonomy" id="392030"/>
    <lineage>
        <taxon>Eukaryota</taxon>
        <taxon>Metazoa</taxon>
        <taxon>Spiralia</taxon>
        <taxon>Gnathifera</taxon>
        <taxon>Rotifera</taxon>
        <taxon>Eurotatoria</taxon>
        <taxon>Bdelloidea</taxon>
        <taxon>Philodinida</taxon>
        <taxon>Philodinidae</taxon>
        <taxon>Rotaria</taxon>
    </lineage>
</organism>
<dbReference type="Proteomes" id="UP000681967">
    <property type="component" value="Unassembled WGS sequence"/>
</dbReference>
<reference evidence="2" key="1">
    <citation type="submission" date="2021-02" db="EMBL/GenBank/DDBJ databases">
        <authorList>
            <person name="Nowell W R."/>
        </authorList>
    </citation>
    <scope>NUCLEOTIDE SEQUENCE</scope>
</reference>
<dbReference type="AlphaFoldDB" id="A0A8S3AY95"/>
<evidence type="ECO:0000313" key="5">
    <source>
        <dbReference type="Proteomes" id="UP000681967"/>
    </source>
</evidence>
<dbReference type="EMBL" id="CAJOBJ010183416">
    <property type="protein sequence ID" value="CAF4926641.1"/>
    <property type="molecule type" value="Genomic_DNA"/>
</dbReference>